<organism evidence="1 2">
    <name type="scientific">Oligosphaera ethanolica</name>
    <dbReference type="NCBI Taxonomy" id="760260"/>
    <lineage>
        <taxon>Bacteria</taxon>
        <taxon>Pseudomonadati</taxon>
        <taxon>Lentisphaerota</taxon>
        <taxon>Oligosphaeria</taxon>
        <taxon>Oligosphaerales</taxon>
        <taxon>Oligosphaeraceae</taxon>
        <taxon>Oligosphaera</taxon>
    </lineage>
</organism>
<dbReference type="EMBL" id="JAUSVL010000001">
    <property type="protein sequence ID" value="MDQ0290059.1"/>
    <property type="molecule type" value="Genomic_DNA"/>
</dbReference>
<dbReference type="AlphaFoldDB" id="A0AAE3VH45"/>
<sequence>MKTTFLHQHGRERLLIFFNGWGMDNALFQHWRADACDVLCAWDYRELTPLPAVAGYRDIRLVAWSLGVWAAAVTPMPRLQHATAVNGTLQPIDQHSGIRADVFQGTIDNWLDDQARERFRQRVAGTAAASATPPATVAATAASPFPPGRLPLDQRDELLALQQNITSLPVPATIYDCALIGGRDRIFPPSAQRRFWLTTAVRILEWPDAPHYPFAAIQSWEELWHLE</sequence>
<gene>
    <name evidence="1" type="ORF">J3R75_002166</name>
</gene>
<accession>A0AAE3VH45</accession>
<dbReference type="InterPro" id="IPR007398">
    <property type="entry name" value="BioG"/>
</dbReference>
<dbReference type="Pfam" id="PF04301">
    <property type="entry name" value="BioG"/>
    <property type="match status" value="1"/>
</dbReference>
<name>A0AAE3VH45_9BACT</name>
<keyword evidence="1" id="KW-0378">Hydrolase</keyword>
<dbReference type="SUPFAM" id="SSF53474">
    <property type="entry name" value="alpha/beta-Hydrolases"/>
    <property type="match status" value="1"/>
</dbReference>
<dbReference type="InterPro" id="IPR029058">
    <property type="entry name" value="AB_hydrolase_fold"/>
</dbReference>
<dbReference type="EC" id="3.1.1.85" evidence="1"/>
<reference evidence="1" key="1">
    <citation type="submission" date="2023-07" db="EMBL/GenBank/DDBJ databases">
        <title>Genomic Encyclopedia of Type Strains, Phase IV (KMG-IV): sequencing the most valuable type-strain genomes for metagenomic binning, comparative biology and taxonomic classification.</title>
        <authorList>
            <person name="Goeker M."/>
        </authorList>
    </citation>
    <scope>NUCLEOTIDE SEQUENCE</scope>
    <source>
        <strain evidence="1">DSM 24202</strain>
    </source>
</reference>
<evidence type="ECO:0000313" key="2">
    <source>
        <dbReference type="Proteomes" id="UP001238163"/>
    </source>
</evidence>
<keyword evidence="2" id="KW-1185">Reference proteome</keyword>
<dbReference type="Proteomes" id="UP001238163">
    <property type="component" value="Unassembled WGS sequence"/>
</dbReference>
<proteinExistence type="predicted"/>
<dbReference type="GO" id="GO:0090499">
    <property type="term" value="F:pimelyl-[acyl-carrier protein] methyl ester esterase activity"/>
    <property type="evidence" value="ECO:0007669"/>
    <property type="project" value="UniProtKB-EC"/>
</dbReference>
<dbReference type="RefSeq" id="WP_307261483.1">
    <property type="nucleotide sequence ID" value="NZ_JAUSVL010000001.1"/>
</dbReference>
<protein>
    <submittedName>
        <fullName evidence="1">Biotin synthesis protein BioG</fullName>
        <ecNumber evidence="1">3.1.1.85</ecNumber>
    </submittedName>
</protein>
<evidence type="ECO:0000313" key="1">
    <source>
        <dbReference type="EMBL" id="MDQ0290059.1"/>
    </source>
</evidence>
<dbReference type="Gene3D" id="3.40.50.1820">
    <property type="entry name" value="alpha/beta hydrolase"/>
    <property type="match status" value="1"/>
</dbReference>
<comment type="caution">
    <text evidence="1">The sequence shown here is derived from an EMBL/GenBank/DDBJ whole genome shotgun (WGS) entry which is preliminary data.</text>
</comment>